<dbReference type="EMBL" id="JAOCKG010000004">
    <property type="protein sequence ID" value="MDH2051187.1"/>
    <property type="molecule type" value="Genomic_DNA"/>
</dbReference>
<feature type="signal peptide" evidence="1">
    <location>
        <begin position="1"/>
        <end position="19"/>
    </location>
</feature>
<organism evidence="2 3">
    <name type="scientific">Achromobacter marplatensis</name>
    <dbReference type="NCBI Taxonomy" id="470868"/>
    <lineage>
        <taxon>Bacteria</taxon>
        <taxon>Pseudomonadati</taxon>
        <taxon>Pseudomonadota</taxon>
        <taxon>Betaproteobacteria</taxon>
        <taxon>Burkholderiales</taxon>
        <taxon>Alcaligenaceae</taxon>
        <taxon>Achromobacter</taxon>
    </lineage>
</organism>
<dbReference type="Proteomes" id="UP001161276">
    <property type="component" value="Unassembled WGS sequence"/>
</dbReference>
<name>A0AA42WC31_9BURK</name>
<dbReference type="PROSITE" id="PS51257">
    <property type="entry name" value="PROKAR_LIPOPROTEIN"/>
    <property type="match status" value="1"/>
</dbReference>
<evidence type="ECO:0000313" key="3">
    <source>
        <dbReference type="Proteomes" id="UP001161276"/>
    </source>
</evidence>
<dbReference type="RefSeq" id="WP_280026905.1">
    <property type="nucleotide sequence ID" value="NZ_JAOCKG010000004.1"/>
</dbReference>
<comment type="caution">
    <text evidence="2">The sequence shown here is derived from an EMBL/GenBank/DDBJ whole genome shotgun (WGS) entry which is preliminary data.</text>
</comment>
<evidence type="ECO:0000256" key="1">
    <source>
        <dbReference type="SAM" id="SignalP"/>
    </source>
</evidence>
<dbReference type="AlphaFoldDB" id="A0AA42WC31"/>
<accession>A0AA42WC31</accession>
<feature type="chain" id="PRO_5041308767" description="Lipoprotein" evidence="1">
    <location>
        <begin position="20"/>
        <end position="141"/>
    </location>
</feature>
<evidence type="ECO:0008006" key="4">
    <source>
        <dbReference type="Google" id="ProtNLM"/>
    </source>
</evidence>
<sequence length="141" mass="14535">MKAWILAMAGSVALLSGCAAPKKPQPVAPTAQLVTAEKAYVDASVAKLKNSLKDPGSAKLYGIYAIQKPGQPHPSICGFVNAKNSYGGYTGKTMFLATPDVAVVAGGLMIREQSLGSEVIASNCALAAGQPAPPSQDIEYR</sequence>
<proteinExistence type="predicted"/>
<keyword evidence="1" id="KW-0732">Signal</keyword>
<evidence type="ECO:0000313" key="2">
    <source>
        <dbReference type="EMBL" id="MDH2051187.1"/>
    </source>
</evidence>
<reference evidence="2" key="1">
    <citation type="submission" date="2022-09" db="EMBL/GenBank/DDBJ databases">
        <title>Intensive care unit water sources are persistently colonized with multi-drug resistant bacteria and are the site of extensive horizontal gene transfer of antibiotic resistance genes.</title>
        <authorList>
            <person name="Diorio-Toth L."/>
        </authorList>
    </citation>
    <scope>NUCLEOTIDE SEQUENCE</scope>
    <source>
        <strain evidence="2">GD03676</strain>
    </source>
</reference>
<gene>
    <name evidence="2" type="ORF">N5K24_12310</name>
</gene>
<protein>
    <recommendedName>
        <fullName evidence="4">Lipoprotein</fullName>
    </recommendedName>
</protein>